<dbReference type="EMBL" id="WKRA01000004">
    <property type="protein sequence ID" value="MSD15196.1"/>
    <property type="molecule type" value="Genomic_DNA"/>
</dbReference>
<accession>A0A844DZN0</accession>
<reference evidence="2 3" key="1">
    <citation type="journal article" date="2019" name="Nat. Med.">
        <title>A library of human gut bacterial isolates paired with longitudinal multiomics data enables mechanistic microbiome research.</title>
        <authorList>
            <person name="Poyet M."/>
            <person name="Groussin M."/>
            <person name="Gibbons S.M."/>
            <person name="Avila-Pacheco J."/>
            <person name="Jiang X."/>
            <person name="Kearney S.M."/>
            <person name="Perrotta A.R."/>
            <person name="Berdy B."/>
            <person name="Zhao S."/>
            <person name="Lieberman T.D."/>
            <person name="Swanson P.K."/>
            <person name="Smith M."/>
            <person name="Roesemann S."/>
            <person name="Alexander J.E."/>
            <person name="Rich S.A."/>
            <person name="Livny J."/>
            <person name="Vlamakis H."/>
            <person name="Clish C."/>
            <person name="Bullock K."/>
            <person name="Deik A."/>
            <person name="Scott J."/>
            <person name="Pierce K.A."/>
            <person name="Xavier R.J."/>
            <person name="Alm E.J."/>
        </authorList>
    </citation>
    <scope>NUCLEOTIDE SEQUENCE [LARGE SCALE GENOMIC DNA]</scope>
    <source>
        <strain evidence="2 3">BIOML-A3</strain>
    </source>
</reference>
<feature type="region of interest" description="Disordered" evidence="1">
    <location>
        <begin position="214"/>
        <end position="270"/>
    </location>
</feature>
<feature type="compositionally biased region" description="Low complexity" evidence="1">
    <location>
        <begin position="240"/>
        <end position="258"/>
    </location>
</feature>
<evidence type="ECO:0000256" key="1">
    <source>
        <dbReference type="SAM" id="MobiDB-lite"/>
    </source>
</evidence>
<gene>
    <name evidence="2" type="ORF">GKE72_03735</name>
</gene>
<proteinExistence type="predicted"/>
<name>A0A844DZN0_EUBRA</name>
<feature type="compositionally biased region" description="Polar residues" evidence="1">
    <location>
        <begin position="331"/>
        <end position="347"/>
    </location>
</feature>
<feature type="region of interest" description="Disordered" evidence="1">
    <location>
        <begin position="395"/>
        <end position="459"/>
    </location>
</feature>
<feature type="compositionally biased region" description="Polar residues" evidence="1">
    <location>
        <begin position="425"/>
        <end position="436"/>
    </location>
</feature>
<dbReference type="RefSeq" id="WP_129899364.1">
    <property type="nucleotide sequence ID" value="NZ_RCYH01000003.1"/>
</dbReference>
<dbReference type="Proteomes" id="UP000431304">
    <property type="component" value="Unassembled WGS sequence"/>
</dbReference>
<evidence type="ECO:0000313" key="3">
    <source>
        <dbReference type="Proteomes" id="UP000431304"/>
    </source>
</evidence>
<protein>
    <submittedName>
        <fullName evidence="2">AAA family ATPase</fullName>
    </submittedName>
</protein>
<dbReference type="AlphaFoldDB" id="A0A844DZN0"/>
<feature type="region of interest" description="Disordered" evidence="1">
    <location>
        <begin position="302"/>
        <end position="347"/>
    </location>
</feature>
<sequence>MAQMLLIMGESGTGKSTSMRNCDPATTAVVNPVGKPLPFKGKFTMLNSEVESRKICKFMKEQVAAGKKLLVVDDFQYILSVPYMNRIKENGWDKWNDFGANYFEIIEVCKELPDDVVVAYMTHTETLENGVTTIKLIGKLLREKITIEGLFTIVLRTGVNEGKYYFYTQNSGKDTVKSPMGMFPAYAIDNDLNYVADKIRNFYEVGEYKTDAEMGQADAQAASDLEKPDANGRRARGGKKITSTATPPTTTEDAAPKTGRTTRKTHDEVVAENNQKMADYMAERDKAIDAVADGREEIPFDEACAAADSVPQPELETPPRRTRKERKSAEQSEPVQDGTTNTDSESVTLDADTYFYVPADDNYVMKHKGDTVDLIVDGVEVMKVISKEEFGEGVKRLAQADNPKPENPIDGAMNPPEKGRRTRRSAAQAQPDNADTTADETPAVDEQPTGRTRRVRKTR</sequence>
<evidence type="ECO:0000313" key="2">
    <source>
        <dbReference type="EMBL" id="MSD15196.1"/>
    </source>
</evidence>
<organism evidence="2 3">
    <name type="scientific">Eubacterium ramulus</name>
    <dbReference type="NCBI Taxonomy" id="39490"/>
    <lineage>
        <taxon>Bacteria</taxon>
        <taxon>Bacillati</taxon>
        <taxon>Bacillota</taxon>
        <taxon>Clostridia</taxon>
        <taxon>Eubacteriales</taxon>
        <taxon>Eubacteriaceae</taxon>
        <taxon>Eubacterium</taxon>
    </lineage>
</organism>
<comment type="caution">
    <text evidence="2">The sequence shown here is derived from an EMBL/GenBank/DDBJ whole genome shotgun (WGS) entry which is preliminary data.</text>
</comment>